<feature type="region of interest" description="Disordered" evidence="8">
    <location>
        <begin position="479"/>
        <end position="500"/>
    </location>
</feature>
<feature type="domain" description="CDC20/Fizzy WD40" evidence="9">
    <location>
        <begin position="162"/>
        <end position="469"/>
    </location>
</feature>
<dbReference type="GO" id="GO:0031145">
    <property type="term" value="P:anaphase-promoting complex-dependent catabolic process"/>
    <property type="evidence" value="ECO:0007669"/>
    <property type="project" value="TreeGrafter"/>
</dbReference>
<evidence type="ECO:0000256" key="6">
    <source>
        <dbReference type="ARBA" id="ARBA00023306"/>
    </source>
</evidence>
<evidence type="ECO:0000256" key="8">
    <source>
        <dbReference type="SAM" id="MobiDB-lite"/>
    </source>
</evidence>
<dbReference type="GO" id="GO:0010997">
    <property type="term" value="F:anaphase-promoting complex binding"/>
    <property type="evidence" value="ECO:0007669"/>
    <property type="project" value="InterPro"/>
</dbReference>
<dbReference type="EMBL" id="SPNW01000025">
    <property type="protein sequence ID" value="TIA89677.1"/>
    <property type="molecule type" value="Genomic_DNA"/>
</dbReference>
<keyword evidence="2 7" id="KW-0853">WD repeat</keyword>
<evidence type="ECO:0000256" key="5">
    <source>
        <dbReference type="ARBA" id="ARBA00022776"/>
    </source>
</evidence>
<evidence type="ECO:0000256" key="4">
    <source>
        <dbReference type="ARBA" id="ARBA00022737"/>
    </source>
</evidence>
<dbReference type="PROSITE" id="PS50082">
    <property type="entry name" value="WD_REPEATS_2"/>
    <property type="match status" value="3"/>
</dbReference>
<evidence type="ECO:0000313" key="11">
    <source>
        <dbReference type="Proteomes" id="UP000310189"/>
    </source>
</evidence>
<evidence type="ECO:0000259" key="9">
    <source>
        <dbReference type="Pfam" id="PF24807"/>
    </source>
</evidence>
<dbReference type="InterPro" id="IPR001680">
    <property type="entry name" value="WD40_rpt"/>
</dbReference>
<feature type="region of interest" description="Disordered" evidence="8">
    <location>
        <begin position="1"/>
        <end position="74"/>
    </location>
</feature>
<gene>
    <name evidence="10" type="ORF">E3P99_01942</name>
</gene>
<dbReference type="SUPFAM" id="SSF50978">
    <property type="entry name" value="WD40 repeat-like"/>
    <property type="match status" value="1"/>
</dbReference>
<dbReference type="GO" id="GO:0005680">
    <property type="term" value="C:anaphase-promoting complex"/>
    <property type="evidence" value="ECO:0007669"/>
    <property type="project" value="TreeGrafter"/>
</dbReference>
<feature type="compositionally biased region" description="Polar residues" evidence="8">
    <location>
        <begin position="1"/>
        <end position="10"/>
    </location>
</feature>
<dbReference type="Gene3D" id="2.130.10.10">
    <property type="entry name" value="YVTN repeat-like/Quinoprotein amine dehydrogenase"/>
    <property type="match status" value="1"/>
</dbReference>
<keyword evidence="5" id="KW-0498">Mitosis</keyword>
<dbReference type="PROSITE" id="PS50294">
    <property type="entry name" value="WD_REPEATS_REGION"/>
    <property type="match status" value="2"/>
</dbReference>
<dbReference type="SMART" id="SM00320">
    <property type="entry name" value="WD40"/>
    <property type="match status" value="5"/>
</dbReference>
<feature type="region of interest" description="Disordered" evidence="8">
    <location>
        <begin position="131"/>
        <end position="156"/>
    </location>
</feature>
<accession>A0A4T0FM34</accession>
<dbReference type="PANTHER" id="PTHR19918:SF8">
    <property type="entry name" value="FI02843P"/>
    <property type="match status" value="1"/>
</dbReference>
<dbReference type="InterPro" id="IPR033010">
    <property type="entry name" value="Cdc20/Fizzy"/>
</dbReference>
<dbReference type="OrthoDB" id="10263272at2759"/>
<evidence type="ECO:0000256" key="7">
    <source>
        <dbReference type="PROSITE-ProRule" id="PRU00221"/>
    </source>
</evidence>
<dbReference type="GO" id="GO:1990757">
    <property type="term" value="F:ubiquitin ligase activator activity"/>
    <property type="evidence" value="ECO:0007669"/>
    <property type="project" value="TreeGrafter"/>
</dbReference>
<evidence type="ECO:0000313" key="10">
    <source>
        <dbReference type="EMBL" id="TIA89677.1"/>
    </source>
</evidence>
<dbReference type="PANTHER" id="PTHR19918">
    <property type="entry name" value="CELL DIVISION CYCLE 20 CDC20 FIZZY -RELATED"/>
    <property type="match status" value="1"/>
</dbReference>
<feature type="repeat" description="WD" evidence="7">
    <location>
        <begin position="292"/>
        <end position="334"/>
    </location>
</feature>
<evidence type="ECO:0000256" key="3">
    <source>
        <dbReference type="ARBA" id="ARBA00022618"/>
    </source>
</evidence>
<dbReference type="GO" id="GO:0051301">
    <property type="term" value="P:cell division"/>
    <property type="evidence" value="ECO:0007669"/>
    <property type="project" value="UniProtKB-KW"/>
</dbReference>
<dbReference type="InterPro" id="IPR015943">
    <property type="entry name" value="WD40/YVTN_repeat-like_dom_sf"/>
</dbReference>
<dbReference type="Proteomes" id="UP000310189">
    <property type="component" value="Unassembled WGS sequence"/>
</dbReference>
<dbReference type="InterPro" id="IPR036322">
    <property type="entry name" value="WD40_repeat_dom_sf"/>
</dbReference>
<evidence type="ECO:0000256" key="2">
    <source>
        <dbReference type="ARBA" id="ARBA00022574"/>
    </source>
</evidence>
<evidence type="ECO:0000256" key="1">
    <source>
        <dbReference type="ARBA" id="ARBA00006445"/>
    </source>
</evidence>
<keyword evidence="4" id="KW-0677">Repeat</keyword>
<reference evidence="10 11" key="1">
    <citation type="submission" date="2019-03" db="EMBL/GenBank/DDBJ databases">
        <title>Sequencing 23 genomes of Wallemia ichthyophaga.</title>
        <authorList>
            <person name="Gostincar C."/>
        </authorList>
    </citation>
    <scope>NUCLEOTIDE SEQUENCE [LARGE SCALE GENOMIC DNA]</scope>
    <source>
        <strain evidence="10 11">EXF-5753</strain>
    </source>
</reference>
<sequence>MPSSPQSLTAELSKLTLSRDEHHPSRSSSADSLRRENTRTMDVVGRSGDTSVSQISETKRETKKVSEADRFVPNRAALEANNTLEHDGSIDRDAPLLNTEGGSSKRILAFAEPPPASSASVHTDIRLNLARSTGSRSANPASTKPQANPKRNLSKLKPDRVLDAPGLVDDFYYNLLSWSSTNLLAVGIGARVFVWNADDGSVKELCNGEDQGCGDVQSLKWSEDGSYLATGWADSTIQIYDIESGKRLRKMAGHLARVGTLSWSQHVLASGSKSGQIHMHDVRIQQHKVDELNGHASEVTGLAWKPQESFSLASGGNDNVVNCWDWRVGTGTSSAADLAQGRKSEPRWSKRNHEAAVKALAWCPWTPSLLASGGGTGDHTIHFWQSATGARLNSIKLDSQVTGLHFSHHTREILSTHGFPENNIQVHSYPSLANVGAWPAHDARVLHSGLSPDGTILATGAGDEALKFWKVWESKAAPAGGKKSTMGILERGGQKSGNIR</sequence>
<keyword evidence="3" id="KW-0132">Cell division</keyword>
<feature type="repeat" description="WD" evidence="7">
    <location>
        <begin position="438"/>
        <end position="471"/>
    </location>
</feature>
<comment type="caution">
    <text evidence="10">The sequence shown here is derived from an EMBL/GenBank/DDBJ whole genome shotgun (WGS) entry which is preliminary data.</text>
</comment>
<keyword evidence="6" id="KW-0131">Cell cycle</keyword>
<dbReference type="InterPro" id="IPR056150">
    <property type="entry name" value="WD40_CDC20-Fz"/>
</dbReference>
<name>A0A4T0FM34_9BASI</name>
<dbReference type="AlphaFoldDB" id="A0A4T0FM34"/>
<feature type="compositionally biased region" description="Polar residues" evidence="8">
    <location>
        <begin position="131"/>
        <end position="151"/>
    </location>
</feature>
<dbReference type="Pfam" id="PF24807">
    <property type="entry name" value="WD40_CDC20-Fz"/>
    <property type="match status" value="1"/>
</dbReference>
<feature type="compositionally biased region" description="Basic and acidic residues" evidence="8">
    <location>
        <begin position="57"/>
        <end position="72"/>
    </location>
</feature>
<feature type="repeat" description="WD" evidence="7">
    <location>
        <begin position="216"/>
        <end position="250"/>
    </location>
</feature>
<organism evidence="10 11">
    <name type="scientific">Wallemia hederae</name>
    <dbReference type="NCBI Taxonomy" id="1540922"/>
    <lineage>
        <taxon>Eukaryota</taxon>
        <taxon>Fungi</taxon>
        <taxon>Dikarya</taxon>
        <taxon>Basidiomycota</taxon>
        <taxon>Wallemiomycotina</taxon>
        <taxon>Wallemiomycetes</taxon>
        <taxon>Wallemiales</taxon>
        <taxon>Wallemiaceae</taxon>
        <taxon>Wallemia</taxon>
    </lineage>
</organism>
<protein>
    <recommendedName>
        <fullName evidence="9">CDC20/Fizzy WD40 domain-containing protein</fullName>
    </recommendedName>
</protein>
<proteinExistence type="inferred from homology"/>
<keyword evidence="11" id="KW-1185">Reference proteome</keyword>
<comment type="similarity">
    <text evidence="1">Belongs to the WD repeat CDC20/Fizzy family.</text>
</comment>
<dbReference type="GO" id="GO:1905786">
    <property type="term" value="P:positive regulation of anaphase-promoting complex-dependent catabolic process"/>
    <property type="evidence" value="ECO:0007669"/>
    <property type="project" value="TreeGrafter"/>
</dbReference>